<protein>
    <submittedName>
        <fullName evidence="2">Uncharacterized protein</fullName>
    </submittedName>
</protein>
<evidence type="ECO:0000313" key="2">
    <source>
        <dbReference type="EMBL" id="GAA0205626.1"/>
    </source>
</evidence>
<organism evidence="2 3">
    <name type="scientific">Selenomonas dianae</name>
    <dbReference type="NCBI Taxonomy" id="135079"/>
    <lineage>
        <taxon>Bacteria</taxon>
        <taxon>Bacillati</taxon>
        <taxon>Bacillota</taxon>
        <taxon>Negativicutes</taxon>
        <taxon>Selenomonadales</taxon>
        <taxon>Selenomonadaceae</taxon>
        <taxon>Selenomonas</taxon>
    </lineage>
</organism>
<dbReference type="Proteomes" id="UP001500399">
    <property type="component" value="Unassembled WGS sequence"/>
</dbReference>
<dbReference type="EMBL" id="BAAACR010000002">
    <property type="protein sequence ID" value="GAA0205626.1"/>
    <property type="molecule type" value="Genomic_DNA"/>
</dbReference>
<sequence>MIKSQMDRQLGVLKELDELIARSDAEGQTGTASAEDVDHLRSYVADMRRACNVAIALETALTPPKEEKKAEPTAEEKKPAKRKSRAKKAEPKTDGLTRWQPG</sequence>
<feature type="compositionally biased region" description="Basic and acidic residues" evidence="1">
    <location>
        <begin position="64"/>
        <end position="78"/>
    </location>
</feature>
<evidence type="ECO:0000256" key="1">
    <source>
        <dbReference type="SAM" id="MobiDB-lite"/>
    </source>
</evidence>
<evidence type="ECO:0000313" key="3">
    <source>
        <dbReference type="Proteomes" id="UP001500399"/>
    </source>
</evidence>
<comment type="caution">
    <text evidence="2">The sequence shown here is derived from an EMBL/GenBank/DDBJ whole genome shotgun (WGS) entry which is preliminary data.</text>
</comment>
<keyword evidence="3" id="KW-1185">Reference proteome</keyword>
<reference evidence="2 3" key="1">
    <citation type="journal article" date="2019" name="Int. J. Syst. Evol. Microbiol.">
        <title>The Global Catalogue of Microorganisms (GCM) 10K type strain sequencing project: providing services to taxonomists for standard genome sequencing and annotation.</title>
        <authorList>
            <consortium name="The Broad Institute Genomics Platform"/>
            <consortium name="The Broad Institute Genome Sequencing Center for Infectious Disease"/>
            <person name="Wu L."/>
            <person name="Ma J."/>
        </authorList>
    </citation>
    <scope>NUCLEOTIDE SEQUENCE [LARGE SCALE GENOMIC DNA]</scope>
    <source>
        <strain evidence="2 3">JCM 8542</strain>
    </source>
</reference>
<accession>A0ABN0SXX9</accession>
<feature type="region of interest" description="Disordered" evidence="1">
    <location>
        <begin position="60"/>
        <end position="102"/>
    </location>
</feature>
<dbReference type="RefSeq" id="WP_304987996.1">
    <property type="nucleotide sequence ID" value="NZ_BAAACR010000002.1"/>
</dbReference>
<proteinExistence type="predicted"/>
<name>A0ABN0SXX9_9FIRM</name>
<gene>
    <name evidence="2" type="ORF">GCM10008919_06170</name>
</gene>